<gene>
    <name evidence="1" type="ORF">RJT34_09698</name>
</gene>
<comment type="caution">
    <text evidence="1">The sequence shown here is derived from an EMBL/GenBank/DDBJ whole genome shotgun (WGS) entry which is preliminary data.</text>
</comment>
<reference evidence="1 2" key="1">
    <citation type="submission" date="2024-01" db="EMBL/GenBank/DDBJ databases">
        <title>The genomes of 5 underutilized Papilionoideae crops provide insights into root nodulation and disease resistance.</title>
        <authorList>
            <person name="Yuan L."/>
        </authorList>
    </citation>
    <scope>NUCLEOTIDE SEQUENCE [LARGE SCALE GENOMIC DNA]</scope>
    <source>
        <strain evidence="1">LY-2023</strain>
        <tissue evidence="1">Leaf</tissue>
    </source>
</reference>
<dbReference type="EMBL" id="JAYKXN010000002">
    <property type="protein sequence ID" value="KAK7311503.1"/>
    <property type="molecule type" value="Genomic_DNA"/>
</dbReference>
<evidence type="ECO:0000313" key="2">
    <source>
        <dbReference type="Proteomes" id="UP001359559"/>
    </source>
</evidence>
<dbReference type="AlphaFoldDB" id="A0AAN9K821"/>
<dbReference type="Proteomes" id="UP001359559">
    <property type="component" value="Unassembled WGS sequence"/>
</dbReference>
<organism evidence="1 2">
    <name type="scientific">Clitoria ternatea</name>
    <name type="common">Butterfly pea</name>
    <dbReference type="NCBI Taxonomy" id="43366"/>
    <lineage>
        <taxon>Eukaryota</taxon>
        <taxon>Viridiplantae</taxon>
        <taxon>Streptophyta</taxon>
        <taxon>Embryophyta</taxon>
        <taxon>Tracheophyta</taxon>
        <taxon>Spermatophyta</taxon>
        <taxon>Magnoliopsida</taxon>
        <taxon>eudicotyledons</taxon>
        <taxon>Gunneridae</taxon>
        <taxon>Pentapetalae</taxon>
        <taxon>rosids</taxon>
        <taxon>fabids</taxon>
        <taxon>Fabales</taxon>
        <taxon>Fabaceae</taxon>
        <taxon>Papilionoideae</taxon>
        <taxon>50 kb inversion clade</taxon>
        <taxon>NPAAA clade</taxon>
        <taxon>indigoferoid/millettioid clade</taxon>
        <taxon>Phaseoleae</taxon>
        <taxon>Clitoria</taxon>
    </lineage>
</organism>
<keyword evidence="2" id="KW-1185">Reference proteome</keyword>
<name>A0AAN9K821_CLITE</name>
<dbReference type="SUPFAM" id="SSF51735">
    <property type="entry name" value="NAD(P)-binding Rossmann-fold domains"/>
    <property type="match status" value="1"/>
</dbReference>
<accession>A0AAN9K821</accession>
<sequence>MTPNSVIKEKILRQRSFKLRYQQQDWQVNNAAINFNLGSRNSVENARSVIETNYYGTKRMIETMLPNNIVVSAGMSMA</sequence>
<evidence type="ECO:0000313" key="1">
    <source>
        <dbReference type="EMBL" id="KAK7311503.1"/>
    </source>
</evidence>
<proteinExistence type="predicted"/>
<dbReference type="InterPro" id="IPR036291">
    <property type="entry name" value="NAD(P)-bd_dom_sf"/>
</dbReference>
<protein>
    <submittedName>
        <fullName evidence="1">Uncharacterized protein</fullName>
    </submittedName>
</protein>